<dbReference type="PANTHER" id="PTHR46040:SF3">
    <property type="entry name" value="HIGH MOBILITY GROUP PROTEIN 2"/>
    <property type="match status" value="1"/>
</dbReference>
<accession>A0AAN6M6X6</accession>
<dbReference type="InterPro" id="IPR009071">
    <property type="entry name" value="HMG_box_dom"/>
</dbReference>
<evidence type="ECO:0000256" key="1">
    <source>
        <dbReference type="ARBA" id="ARBA00023125"/>
    </source>
</evidence>
<evidence type="ECO:0000259" key="5">
    <source>
        <dbReference type="PROSITE" id="PS50118"/>
    </source>
</evidence>
<dbReference type="InterPro" id="IPR051965">
    <property type="entry name" value="ChromReg_NeuronalGeneExpr"/>
</dbReference>
<dbReference type="Pfam" id="PF07647">
    <property type="entry name" value="SAM_2"/>
    <property type="match status" value="1"/>
</dbReference>
<protein>
    <recommendedName>
        <fullName evidence="5">HMG box domain-containing protein</fullName>
    </recommendedName>
</protein>
<evidence type="ECO:0000256" key="2">
    <source>
        <dbReference type="ARBA" id="ARBA00023242"/>
    </source>
</evidence>
<keyword evidence="2 3" id="KW-0539">Nucleus</keyword>
<evidence type="ECO:0000313" key="7">
    <source>
        <dbReference type="Proteomes" id="UP001280581"/>
    </source>
</evidence>
<dbReference type="Pfam" id="PF00505">
    <property type="entry name" value="HMG_box"/>
    <property type="match status" value="1"/>
</dbReference>
<dbReference type="AlphaFoldDB" id="A0AAN6M6X6"/>
<feature type="domain" description="HMG box" evidence="5">
    <location>
        <begin position="118"/>
        <end position="185"/>
    </location>
</feature>
<sequence length="644" mass="73557">MTFQELGNSADTSDQPSVAEPTIGAFEFRTALAQSGLGRYEETLQKNGFLGWEEAAKITESDLARMGFRLGDRRKLQRLTKEFFSPNASKIVTAPRTPQEPPRKRAYRRHPRADQNAPIRPKTAYVLFGEHVRQDPLLRGLSFTNLAKETGRRWKEISDSEKERVWDAPATEKLREYREELERYKRTEDYHVYQKYLEDFRQGQSDSDRVDSPDRRNSSASDLAIFAELPRGQAQSSLSPVASRSSEQLIGYPQNDESREYTSMDVDVDNTAMNIPEPSPVVRAGLEEVQRISKNLGINPETIRVAPFPQEDITLKSVETFLKCTGALVYLWRHEEALQQVHSMYRSPSSSNSTVTVEVFAMAAVGSYCDGHPDIRSFSDMFLRYFIYMVGSPVHIGNLSRMRLFVCLAICRFTNNVESARRLMSSALDIGREAFASQSFRVETPKAELQHWWNVLRSTIFLESWFAYNTHQESRITHDDLTLYQMPSSNTDSSSEMYHQQVFELGRLATYVAIDLKEAIDHPQVSHAHKYLDSLTNWHKTLPPPMQLSSISVSDPLTLNWHTKRSLLQLHIVFLGLFIEPYRICLLDLGSFRIGDNTLPISKENLESLISIEDQCVSAARQSARVASLLQFDNLVRSNCWVSL</sequence>
<feature type="region of interest" description="Disordered" evidence="4">
    <location>
        <begin position="87"/>
        <end position="114"/>
    </location>
</feature>
<dbReference type="Proteomes" id="UP001280581">
    <property type="component" value="Unassembled WGS sequence"/>
</dbReference>
<proteinExistence type="predicted"/>
<dbReference type="InterPro" id="IPR001660">
    <property type="entry name" value="SAM"/>
</dbReference>
<keyword evidence="7" id="KW-1185">Reference proteome</keyword>
<dbReference type="CDD" id="cd09487">
    <property type="entry name" value="SAM_superfamily"/>
    <property type="match status" value="1"/>
</dbReference>
<dbReference type="GO" id="GO:0005634">
    <property type="term" value="C:nucleus"/>
    <property type="evidence" value="ECO:0007669"/>
    <property type="project" value="UniProtKB-UniRule"/>
</dbReference>
<dbReference type="SMART" id="SM00398">
    <property type="entry name" value="HMG"/>
    <property type="match status" value="1"/>
</dbReference>
<dbReference type="InterPro" id="IPR013761">
    <property type="entry name" value="SAM/pointed_sf"/>
</dbReference>
<dbReference type="CDD" id="cd12148">
    <property type="entry name" value="fungal_TF_MHR"/>
    <property type="match status" value="1"/>
</dbReference>
<gene>
    <name evidence="6" type="ORF">GRF29_19g3180884</name>
</gene>
<dbReference type="GO" id="GO:0003677">
    <property type="term" value="F:DNA binding"/>
    <property type="evidence" value="ECO:0007669"/>
    <property type="project" value="UniProtKB-UniRule"/>
</dbReference>
<name>A0AAN6M6X6_9PLEO</name>
<dbReference type="PANTHER" id="PTHR46040">
    <property type="entry name" value="HIGH MOBILITY GROUP PROTEIN 2"/>
    <property type="match status" value="1"/>
</dbReference>
<dbReference type="PROSITE" id="PS50118">
    <property type="entry name" value="HMG_BOX_2"/>
    <property type="match status" value="1"/>
</dbReference>
<evidence type="ECO:0000313" key="6">
    <source>
        <dbReference type="EMBL" id="KAK3215401.1"/>
    </source>
</evidence>
<organism evidence="6 7">
    <name type="scientific">Pseudopithomyces chartarum</name>
    <dbReference type="NCBI Taxonomy" id="1892770"/>
    <lineage>
        <taxon>Eukaryota</taxon>
        <taxon>Fungi</taxon>
        <taxon>Dikarya</taxon>
        <taxon>Ascomycota</taxon>
        <taxon>Pezizomycotina</taxon>
        <taxon>Dothideomycetes</taxon>
        <taxon>Pleosporomycetidae</taxon>
        <taxon>Pleosporales</taxon>
        <taxon>Massarineae</taxon>
        <taxon>Didymosphaeriaceae</taxon>
        <taxon>Pseudopithomyces</taxon>
    </lineage>
</organism>
<dbReference type="SUPFAM" id="SSF47095">
    <property type="entry name" value="HMG-box"/>
    <property type="match status" value="1"/>
</dbReference>
<keyword evidence="1 3" id="KW-0238">DNA-binding</keyword>
<reference evidence="6 7" key="1">
    <citation type="submission" date="2021-02" db="EMBL/GenBank/DDBJ databases">
        <title>Genome assembly of Pseudopithomyces chartarum.</title>
        <authorList>
            <person name="Jauregui R."/>
            <person name="Singh J."/>
            <person name="Voisey C."/>
        </authorList>
    </citation>
    <scope>NUCLEOTIDE SEQUENCE [LARGE SCALE GENOMIC DNA]</scope>
    <source>
        <strain evidence="6 7">AGR01</strain>
    </source>
</reference>
<dbReference type="GO" id="GO:0010468">
    <property type="term" value="P:regulation of gene expression"/>
    <property type="evidence" value="ECO:0007669"/>
    <property type="project" value="TreeGrafter"/>
</dbReference>
<dbReference type="SUPFAM" id="SSF47769">
    <property type="entry name" value="SAM/Pointed domain"/>
    <property type="match status" value="1"/>
</dbReference>
<dbReference type="Gene3D" id="1.10.150.50">
    <property type="entry name" value="Transcription Factor, Ets-1"/>
    <property type="match status" value="1"/>
</dbReference>
<feature type="DNA-binding region" description="HMG box" evidence="3">
    <location>
        <begin position="118"/>
        <end position="185"/>
    </location>
</feature>
<comment type="caution">
    <text evidence="6">The sequence shown here is derived from an EMBL/GenBank/DDBJ whole genome shotgun (WGS) entry which is preliminary data.</text>
</comment>
<dbReference type="InterPro" id="IPR036910">
    <property type="entry name" value="HMG_box_dom_sf"/>
</dbReference>
<evidence type="ECO:0000256" key="4">
    <source>
        <dbReference type="SAM" id="MobiDB-lite"/>
    </source>
</evidence>
<evidence type="ECO:0000256" key="3">
    <source>
        <dbReference type="PROSITE-ProRule" id="PRU00267"/>
    </source>
</evidence>
<dbReference type="Gene3D" id="1.10.30.10">
    <property type="entry name" value="High mobility group box domain"/>
    <property type="match status" value="1"/>
</dbReference>
<dbReference type="EMBL" id="WVTA01000003">
    <property type="protein sequence ID" value="KAK3215401.1"/>
    <property type="molecule type" value="Genomic_DNA"/>
</dbReference>